<reference evidence="3" key="1">
    <citation type="journal article" date="2012" name="Nat. Commun.">
        <title>The genome of Prunus mume.</title>
        <authorList>
            <person name="Zhang Q."/>
            <person name="Chen W."/>
            <person name="Sun L."/>
            <person name="Zhao F."/>
            <person name="Huang B."/>
            <person name="Yang W."/>
            <person name="Tao Y."/>
            <person name="Wang J."/>
            <person name="Yuan Z."/>
            <person name="Fan G."/>
            <person name="Xing Z."/>
            <person name="Han C."/>
            <person name="Pan H."/>
            <person name="Zhong X."/>
            <person name="Shi W."/>
            <person name="Liang X."/>
            <person name="Du D."/>
            <person name="Sun F."/>
            <person name="Xu Z."/>
            <person name="Hao R."/>
            <person name="Lv T."/>
            <person name="Lv Y."/>
            <person name="Zheng Z."/>
            <person name="Sun M."/>
            <person name="Luo L."/>
            <person name="Cai M."/>
            <person name="Gao Y."/>
            <person name="Wang J."/>
            <person name="Yin Y."/>
            <person name="Xu X."/>
            <person name="Cheng T."/>
            <person name="Wang J."/>
        </authorList>
    </citation>
    <scope>NUCLEOTIDE SEQUENCE [LARGE SCALE GENOMIC DNA]</scope>
</reference>
<proteinExistence type="predicted"/>
<evidence type="ECO:0000256" key="1">
    <source>
        <dbReference type="SAM" id="MobiDB-lite"/>
    </source>
</evidence>
<evidence type="ECO:0000313" key="3">
    <source>
        <dbReference type="Proteomes" id="UP000694861"/>
    </source>
</evidence>
<reference evidence="4" key="2">
    <citation type="submission" date="2025-08" db="UniProtKB">
        <authorList>
            <consortium name="RefSeq"/>
        </authorList>
    </citation>
    <scope>IDENTIFICATION</scope>
</reference>
<organism evidence="3 4">
    <name type="scientific">Prunus mume</name>
    <name type="common">Japanese apricot</name>
    <name type="synonym">Armeniaca mume</name>
    <dbReference type="NCBI Taxonomy" id="102107"/>
    <lineage>
        <taxon>Eukaryota</taxon>
        <taxon>Viridiplantae</taxon>
        <taxon>Streptophyta</taxon>
        <taxon>Embryophyta</taxon>
        <taxon>Tracheophyta</taxon>
        <taxon>Spermatophyta</taxon>
        <taxon>Magnoliopsida</taxon>
        <taxon>eudicotyledons</taxon>
        <taxon>Gunneridae</taxon>
        <taxon>Pentapetalae</taxon>
        <taxon>rosids</taxon>
        <taxon>fabids</taxon>
        <taxon>Rosales</taxon>
        <taxon>Rosaceae</taxon>
        <taxon>Amygdaloideae</taxon>
        <taxon>Amygdaleae</taxon>
        <taxon>Prunus</taxon>
    </lineage>
</organism>
<dbReference type="InterPro" id="IPR052579">
    <property type="entry name" value="Zinc_finger_SWIM"/>
</dbReference>
<evidence type="ECO:0000259" key="2">
    <source>
        <dbReference type="Pfam" id="PF10551"/>
    </source>
</evidence>
<protein>
    <submittedName>
        <fullName evidence="4">Uncharacterized protein LOC103321373</fullName>
    </submittedName>
</protein>
<dbReference type="PANTHER" id="PTHR31569">
    <property type="entry name" value="SWIM-TYPE DOMAIN-CONTAINING PROTEIN"/>
    <property type="match status" value="1"/>
</dbReference>
<feature type="compositionally biased region" description="Basic residues" evidence="1">
    <location>
        <begin position="285"/>
        <end position="295"/>
    </location>
</feature>
<evidence type="ECO:0000313" key="4">
    <source>
        <dbReference type="RefSeq" id="XP_008221395.1"/>
    </source>
</evidence>
<feature type="domain" description="MULE transposase" evidence="2">
    <location>
        <begin position="1"/>
        <end position="82"/>
    </location>
</feature>
<feature type="region of interest" description="Disordered" evidence="1">
    <location>
        <begin position="282"/>
        <end position="310"/>
    </location>
</feature>
<dbReference type="RefSeq" id="XP_008221395.1">
    <property type="nucleotide sequence ID" value="XM_008223173.1"/>
</dbReference>
<dbReference type="Proteomes" id="UP000694861">
    <property type="component" value="Linkage group LG2"/>
</dbReference>
<accession>A0ABM0N9D0</accession>
<name>A0ABM0N9D0_PRUMU</name>
<gene>
    <name evidence="4" type="primary">LOC103321373</name>
</gene>
<keyword evidence="3" id="KW-1185">Reference proteome</keyword>
<dbReference type="InterPro" id="IPR018289">
    <property type="entry name" value="MULE_transposase_dom"/>
</dbReference>
<dbReference type="Pfam" id="PF10551">
    <property type="entry name" value="MULE"/>
    <property type="match status" value="1"/>
</dbReference>
<dbReference type="GeneID" id="103321373"/>
<dbReference type="PANTHER" id="PTHR31569:SF4">
    <property type="entry name" value="SWIM-TYPE DOMAIN-CONTAINING PROTEIN"/>
    <property type="match status" value="1"/>
</dbReference>
<feature type="compositionally biased region" description="Basic and acidic residues" evidence="1">
    <location>
        <begin position="296"/>
        <end position="310"/>
    </location>
</feature>
<sequence>MPLLDIIGVSSFNTSFYSCFVFMQKEEEKDYVWALEMFNKILGVHNQPLVIISDRELALMNAIRIVFPSACNLLCVWHIEKNILANCKPHFREEVDWVAFLSTWADLIKSPNESSFDKAWDHFENEYKENAAVLNYIRGTWLPLKEKFVSAWTDEVAHLGNRATSRAEDELYKQHEAAKYGNLSSQCTGHFFKTMGIPCGHMIKDMKIQVLPLNAIHNQWRMDARLFNNDQHGSLDDENDQINSLLLDFKEKYEKLPILKKDDTKRQLSQFVGTSFPLIMEPKIQPHKGRPLGSKKRNESSSTRREPSKFEIVEKSRKCSVCKGVGHNKSTCPFQVAS</sequence>